<feature type="compositionally biased region" description="Basic and acidic residues" evidence="1">
    <location>
        <begin position="327"/>
        <end position="336"/>
    </location>
</feature>
<dbReference type="GO" id="GO:0031932">
    <property type="term" value="C:TORC2 complex"/>
    <property type="evidence" value="ECO:0007669"/>
    <property type="project" value="TreeGrafter"/>
</dbReference>
<evidence type="ECO:0000256" key="1">
    <source>
        <dbReference type="SAM" id="MobiDB-lite"/>
    </source>
</evidence>
<dbReference type="Pfam" id="PF08539">
    <property type="entry name" value="HbrB"/>
    <property type="match status" value="1"/>
</dbReference>
<dbReference type="PANTHER" id="PTHR32428">
    <property type="entry name" value="TARGET OF RAPAMYCIN COMPLEX 2 SUBUNIT BIT61-RELATED"/>
    <property type="match status" value="1"/>
</dbReference>
<evidence type="ECO:0000313" key="2">
    <source>
        <dbReference type="EMBL" id="KAF2752848.1"/>
    </source>
</evidence>
<feature type="compositionally biased region" description="Polar residues" evidence="1">
    <location>
        <begin position="100"/>
        <end position="120"/>
    </location>
</feature>
<dbReference type="RefSeq" id="XP_033595299.1">
    <property type="nucleotide sequence ID" value="XM_033740000.1"/>
</dbReference>
<feature type="compositionally biased region" description="Basic and acidic residues" evidence="1">
    <location>
        <begin position="242"/>
        <end position="251"/>
    </location>
</feature>
<evidence type="ECO:0000313" key="3">
    <source>
        <dbReference type="Proteomes" id="UP000799437"/>
    </source>
</evidence>
<feature type="compositionally biased region" description="Low complexity" evidence="1">
    <location>
        <begin position="15"/>
        <end position="26"/>
    </location>
</feature>
<organism evidence="2 3">
    <name type="scientific">Pseudovirgaria hyperparasitica</name>
    <dbReference type="NCBI Taxonomy" id="470096"/>
    <lineage>
        <taxon>Eukaryota</taxon>
        <taxon>Fungi</taxon>
        <taxon>Dikarya</taxon>
        <taxon>Ascomycota</taxon>
        <taxon>Pezizomycotina</taxon>
        <taxon>Dothideomycetes</taxon>
        <taxon>Dothideomycetes incertae sedis</taxon>
        <taxon>Acrospermales</taxon>
        <taxon>Acrospermaceae</taxon>
        <taxon>Pseudovirgaria</taxon>
    </lineage>
</organism>
<feature type="compositionally biased region" description="Basic residues" evidence="1">
    <location>
        <begin position="314"/>
        <end position="326"/>
    </location>
</feature>
<dbReference type="AlphaFoldDB" id="A0A6A6VQC5"/>
<proteinExistence type="predicted"/>
<dbReference type="GO" id="GO:0038203">
    <property type="term" value="P:TORC2 signaling"/>
    <property type="evidence" value="ECO:0007669"/>
    <property type="project" value="TreeGrafter"/>
</dbReference>
<sequence>MAPSSPAPAYRRSNSDSFDSSSDSSNATALASRRSPYTLHGRQVNIPPINTSTDSLPRPPLIRAVNDSSRTVSPVVGSPVTFGSHFTHRRQRSQGYFEPTLSSGTPSTSAMTNLTASQIAAQAAMHPQTAHHNRKRSETIPGPADRNAPNKGHMSPPPPVPVVDFSNRSNNPSSQYQHGLAGGSRMAATSAANAAYPRSPIPSPGLSATHEPTPPPIPQEREMKKEKSKMKLFSKPKNIGISRDKDVDRKHPPLPSPGKANAAMNRMLMNNSTTSLTDPSMSSATSIYSSANASTSTLVPLDKVQSYAPEKEKEKHKHHFLSRQKNKLKEKDEYHDLPLSSVKSNSKPTDPAMPQPLYSFAPNPASPSHTSSFATGLDLRHGGRALRQKKKEEKAAALAPYGVDPADPMLRERGQSFQTDRIEWVGPSSLGNSTSAGPSPGPSTLTYAGDLAALGTVFGIAGLTPDDAWPLLKARLLHIFEGEDPRPPIEDFNGLVSVHIRRCIQKRNPVALIEDLRELLQTGFLSLDQTLRHVPDDRLVTNLVEMWVIVFTTILPFLQAVFLPLDLEFKGRGPLMTSREASDFWAAVPSNANSSSIDPHTPTIGEKLDVRRIVLLTFRDSVLLPRNDTLMSIFSRLSLENLSAGIASHPPTPNLSAEPPRPGTSASTDPTFSSFNSQSTTLLDTTSNASSLGLRSRATSNTSAGSFASIGRQSPRPRAREPAPAQMDSSQVTETVGRMLQCVSVLASVQSGDEAQSKMERLTKELKYNWLGRGRTGRQRRGFVGPRGNRGVVVGGAG</sequence>
<dbReference type="Proteomes" id="UP000799437">
    <property type="component" value="Unassembled WGS sequence"/>
</dbReference>
<name>A0A6A6VQC5_9PEZI</name>
<gene>
    <name evidence="2" type="ORF">EJ05DRAFT_235013</name>
</gene>
<feature type="region of interest" description="Disordered" evidence="1">
    <location>
        <begin position="307"/>
        <end position="354"/>
    </location>
</feature>
<feature type="compositionally biased region" description="Polar residues" evidence="1">
    <location>
        <begin position="166"/>
        <end position="177"/>
    </location>
</feature>
<dbReference type="InterPro" id="IPR013745">
    <property type="entry name" value="Bit61/PRR5"/>
</dbReference>
<dbReference type="PANTHER" id="PTHR32428:SF2">
    <property type="entry name" value="TARGET OF RAPAMYCIN COMPLEX 2 SUBUNIT BIT61-RELATED"/>
    <property type="match status" value="1"/>
</dbReference>
<keyword evidence="3" id="KW-1185">Reference proteome</keyword>
<dbReference type="EMBL" id="ML996591">
    <property type="protein sequence ID" value="KAF2752848.1"/>
    <property type="molecule type" value="Genomic_DNA"/>
</dbReference>
<feature type="compositionally biased region" description="Polar residues" evidence="1">
    <location>
        <begin position="664"/>
        <end position="706"/>
    </location>
</feature>
<feature type="region of interest" description="Disordered" evidence="1">
    <location>
        <begin position="1"/>
        <end position="261"/>
    </location>
</feature>
<feature type="region of interest" description="Disordered" evidence="1">
    <location>
        <begin position="648"/>
        <end position="729"/>
    </location>
</feature>
<reference evidence="2" key="1">
    <citation type="journal article" date="2020" name="Stud. Mycol.">
        <title>101 Dothideomycetes genomes: a test case for predicting lifestyles and emergence of pathogens.</title>
        <authorList>
            <person name="Haridas S."/>
            <person name="Albert R."/>
            <person name="Binder M."/>
            <person name="Bloem J."/>
            <person name="Labutti K."/>
            <person name="Salamov A."/>
            <person name="Andreopoulos B."/>
            <person name="Baker S."/>
            <person name="Barry K."/>
            <person name="Bills G."/>
            <person name="Bluhm B."/>
            <person name="Cannon C."/>
            <person name="Castanera R."/>
            <person name="Culley D."/>
            <person name="Daum C."/>
            <person name="Ezra D."/>
            <person name="Gonzalez J."/>
            <person name="Henrissat B."/>
            <person name="Kuo A."/>
            <person name="Liang C."/>
            <person name="Lipzen A."/>
            <person name="Lutzoni F."/>
            <person name="Magnuson J."/>
            <person name="Mondo S."/>
            <person name="Nolan M."/>
            <person name="Ohm R."/>
            <person name="Pangilinan J."/>
            <person name="Park H.-J."/>
            <person name="Ramirez L."/>
            <person name="Alfaro M."/>
            <person name="Sun H."/>
            <person name="Tritt A."/>
            <person name="Yoshinaga Y."/>
            <person name="Zwiers L.-H."/>
            <person name="Turgeon B."/>
            <person name="Goodwin S."/>
            <person name="Spatafora J."/>
            <person name="Crous P."/>
            <person name="Grigoriev I."/>
        </authorList>
    </citation>
    <scope>NUCLEOTIDE SEQUENCE</scope>
    <source>
        <strain evidence="2">CBS 121739</strain>
    </source>
</reference>
<protein>
    <submittedName>
        <fullName evidence="2">HbrB-like protein</fullName>
    </submittedName>
</protein>
<accession>A0A6A6VQC5</accession>
<dbReference type="OrthoDB" id="2290221at2759"/>
<dbReference type="GeneID" id="54481054"/>